<dbReference type="Gene3D" id="3.30.70.270">
    <property type="match status" value="1"/>
</dbReference>
<dbReference type="Proteomes" id="UP000215335">
    <property type="component" value="Unassembled WGS sequence"/>
</dbReference>
<dbReference type="InterPro" id="IPR043502">
    <property type="entry name" value="DNA/RNA_pol_sf"/>
</dbReference>
<dbReference type="OrthoDB" id="7701233at2759"/>
<dbReference type="SUPFAM" id="SSF56672">
    <property type="entry name" value="DNA/RNA polymerases"/>
    <property type="match status" value="1"/>
</dbReference>
<reference evidence="1 2" key="1">
    <citation type="journal article" date="2017" name="Curr. Biol.">
        <title>The Evolution of Venom by Co-option of Single-Copy Genes.</title>
        <authorList>
            <person name="Martinson E.O."/>
            <person name="Mrinalini"/>
            <person name="Kelkar Y.D."/>
            <person name="Chang C.H."/>
            <person name="Werren J.H."/>
        </authorList>
    </citation>
    <scope>NUCLEOTIDE SEQUENCE [LARGE SCALE GENOMIC DNA]</scope>
    <source>
        <strain evidence="1 2">Alberta</strain>
        <tissue evidence="1">Whole body</tissue>
    </source>
</reference>
<evidence type="ECO:0008006" key="3">
    <source>
        <dbReference type="Google" id="ProtNLM"/>
    </source>
</evidence>
<dbReference type="GO" id="GO:0071897">
    <property type="term" value="P:DNA biosynthetic process"/>
    <property type="evidence" value="ECO:0007669"/>
    <property type="project" value="UniProtKB-ARBA"/>
</dbReference>
<dbReference type="Gene3D" id="3.10.10.10">
    <property type="entry name" value="HIV Type 1 Reverse Transcriptase, subunit A, domain 1"/>
    <property type="match status" value="1"/>
</dbReference>
<evidence type="ECO:0000313" key="2">
    <source>
        <dbReference type="Proteomes" id="UP000215335"/>
    </source>
</evidence>
<keyword evidence="2" id="KW-1185">Reference proteome</keyword>
<accession>A0A232EGJ1</accession>
<dbReference type="EMBL" id="NNAY01004745">
    <property type="protein sequence ID" value="OXU17480.1"/>
    <property type="molecule type" value="Genomic_DNA"/>
</dbReference>
<gene>
    <name evidence="1" type="ORF">TSAR_010818</name>
</gene>
<sequence>MEALLPDPSCEQLGSTGCTHDNIDVGSARPIKQQYYYYPVSKILKDEMHEQVHKMLRAGIIRRSKTFTVPGLGLFEYGLYGLAGGPATFQMLADKLITREMEPYAFAYLDDIIIETDTFSDHIKWLTAPVLARPDFSAPFIVE</sequence>
<proteinExistence type="predicted"/>
<protein>
    <recommendedName>
        <fullName evidence="3">Reverse transcriptase domain-containing protein</fullName>
    </recommendedName>
</protein>
<organism evidence="1 2">
    <name type="scientific">Trichomalopsis sarcophagae</name>
    <dbReference type="NCBI Taxonomy" id="543379"/>
    <lineage>
        <taxon>Eukaryota</taxon>
        <taxon>Metazoa</taxon>
        <taxon>Ecdysozoa</taxon>
        <taxon>Arthropoda</taxon>
        <taxon>Hexapoda</taxon>
        <taxon>Insecta</taxon>
        <taxon>Pterygota</taxon>
        <taxon>Neoptera</taxon>
        <taxon>Endopterygota</taxon>
        <taxon>Hymenoptera</taxon>
        <taxon>Apocrita</taxon>
        <taxon>Proctotrupomorpha</taxon>
        <taxon>Chalcidoidea</taxon>
        <taxon>Pteromalidae</taxon>
        <taxon>Pteromalinae</taxon>
        <taxon>Trichomalopsis</taxon>
    </lineage>
</organism>
<dbReference type="InterPro" id="IPR043128">
    <property type="entry name" value="Rev_trsase/Diguanyl_cyclase"/>
</dbReference>
<evidence type="ECO:0000313" key="1">
    <source>
        <dbReference type="EMBL" id="OXU17480.1"/>
    </source>
</evidence>
<comment type="caution">
    <text evidence="1">The sequence shown here is derived from an EMBL/GenBank/DDBJ whole genome shotgun (WGS) entry which is preliminary data.</text>
</comment>
<dbReference type="AlphaFoldDB" id="A0A232EGJ1"/>
<name>A0A232EGJ1_9HYME</name>